<comment type="caution">
    <text evidence="1">The sequence shown here is derived from an EMBL/GenBank/DDBJ whole genome shotgun (WGS) entry which is preliminary data.</text>
</comment>
<organism evidence="1 2">
    <name type="scientific">Candidatus Avitreponema avistercoris</name>
    <dbReference type="NCBI Taxonomy" id="2840705"/>
    <lineage>
        <taxon>Bacteria</taxon>
        <taxon>Pseudomonadati</taxon>
        <taxon>Spirochaetota</taxon>
        <taxon>Spirochaetia</taxon>
        <taxon>Spirochaetales</taxon>
        <taxon>Candidatus Avitreponema</taxon>
    </lineage>
</organism>
<dbReference type="Proteomes" id="UP000823616">
    <property type="component" value="Unassembled WGS sequence"/>
</dbReference>
<name>A0A9D9HGN0_9SPIR</name>
<sequence>MKKFLLSLFILAVFAGTVFFLGWVQFSVPAGHVGILVSKTGGINPEPVVPGQFRWTWEKLLPTNCEILIFRPVPQECTFSRSGTLPSAELYSRFLDGNPDFSWKLSASLSVAAAEDALPDLVRRFGLRSDEDLRALLDSEAEKAFQTAAEKYLEAAAQQAFSGENTPLSVSVFSGLPDFAVFAGDALPEGFSLAAANVTDSHLPDFRLYARGAEVYGEYAAEYGRMAAAVALQSAESEISSREQMRLFAEWGTFLQKFPSLIEFLAVARDDAAGTLDLLRELRSAAAEPAAAPAPENAVN</sequence>
<evidence type="ECO:0000313" key="2">
    <source>
        <dbReference type="Proteomes" id="UP000823616"/>
    </source>
</evidence>
<evidence type="ECO:0000313" key="1">
    <source>
        <dbReference type="EMBL" id="MBO8450691.1"/>
    </source>
</evidence>
<gene>
    <name evidence="1" type="ORF">IAA96_06260</name>
</gene>
<reference evidence="1" key="1">
    <citation type="submission" date="2020-10" db="EMBL/GenBank/DDBJ databases">
        <authorList>
            <person name="Gilroy R."/>
        </authorList>
    </citation>
    <scope>NUCLEOTIDE SEQUENCE</scope>
    <source>
        <strain evidence="1">B3-4054</strain>
    </source>
</reference>
<proteinExistence type="predicted"/>
<protein>
    <recommendedName>
        <fullName evidence="3">Band 7 domain-containing protein</fullName>
    </recommendedName>
</protein>
<evidence type="ECO:0008006" key="3">
    <source>
        <dbReference type="Google" id="ProtNLM"/>
    </source>
</evidence>
<dbReference type="EMBL" id="JADIMS010000114">
    <property type="protein sequence ID" value="MBO8450691.1"/>
    <property type="molecule type" value="Genomic_DNA"/>
</dbReference>
<accession>A0A9D9HGN0</accession>
<dbReference type="AlphaFoldDB" id="A0A9D9HGN0"/>
<reference evidence="1" key="2">
    <citation type="journal article" date="2021" name="PeerJ">
        <title>Extensive microbial diversity within the chicken gut microbiome revealed by metagenomics and culture.</title>
        <authorList>
            <person name="Gilroy R."/>
            <person name="Ravi A."/>
            <person name="Getino M."/>
            <person name="Pursley I."/>
            <person name="Horton D.L."/>
            <person name="Alikhan N.F."/>
            <person name="Baker D."/>
            <person name="Gharbi K."/>
            <person name="Hall N."/>
            <person name="Watson M."/>
            <person name="Adriaenssens E.M."/>
            <person name="Foster-Nyarko E."/>
            <person name="Jarju S."/>
            <person name="Secka A."/>
            <person name="Antonio M."/>
            <person name="Oren A."/>
            <person name="Chaudhuri R.R."/>
            <person name="La Ragione R."/>
            <person name="Hildebrand F."/>
            <person name="Pallen M.J."/>
        </authorList>
    </citation>
    <scope>NUCLEOTIDE SEQUENCE</scope>
    <source>
        <strain evidence="1">B3-4054</strain>
    </source>
</reference>